<comment type="caution">
    <text evidence="1">The sequence shown here is derived from an EMBL/GenBank/DDBJ whole genome shotgun (WGS) entry which is preliminary data.</text>
</comment>
<keyword evidence="2" id="KW-1185">Reference proteome</keyword>
<organism evidence="1 2">
    <name type="scientific">Bacillus badius</name>
    <dbReference type="NCBI Taxonomy" id="1455"/>
    <lineage>
        <taxon>Bacteria</taxon>
        <taxon>Bacillati</taxon>
        <taxon>Bacillota</taxon>
        <taxon>Bacilli</taxon>
        <taxon>Bacillales</taxon>
        <taxon>Bacillaceae</taxon>
        <taxon>Pseudobacillus</taxon>
    </lineage>
</organism>
<dbReference type="EMBL" id="JXLP01000013">
    <property type="protein sequence ID" value="KIL77695.1"/>
    <property type="molecule type" value="Genomic_DNA"/>
</dbReference>
<evidence type="ECO:0000313" key="1">
    <source>
        <dbReference type="EMBL" id="KIL77695.1"/>
    </source>
</evidence>
<evidence type="ECO:0008006" key="3">
    <source>
        <dbReference type="Google" id="ProtNLM"/>
    </source>
</evidence>
<dbReference type="Proteomes" id="UP000031982">
    <property type="component" value="Unassembled WGS sequence"/>
</dbReference>
<proteinExistence type="predicted"/>
<protein>
    <recommendedName>
        <fullName evidence="3">Phage protein</fullName>
    </recommendedName>
</protein>
<gene>
    <name evidence="1" type="ORF">SD77_1368</name>
</gene>
<evidence type="ECO:0000313" key="2">
    <source>
        <dbReference type="Proteomes" id="UP000031982"/>
    </source>
</evidence>
<sequence>MVIKQAAFAGKAVKTLLEEEEVTIDSMSADLNISSQMGSHLKNNRRRMQQGVAKHSLRVYEDAPEYVLALLYEFSDGFTSPVFCGEVIERHRLAMRDHTAVSLKQTLDMFQKVSLAKRPESITAKEQENVENLIDQLIEARCFIDNLNAVLEKEYGISVKKRIRKLSPKWKMEGWTE</sequence>
<dbReference type="RefSeq" id="WP_041114089.1">
    <property type="nucleotide sequence ID" value="NZ_BSSZ01000005.1"/>
</dbReference>
<accession>A0ABR5ASI3</accession>
<reference evidence="1 2" key="1">
    <citation type="submission" date="2015-01" db="EMBL/GenBank/DDBJ databases">
        <title>Genome Assembly of Bacillus badius MTCC 1458.</title>
        <authorList>
            <person name="Verma A."/>
            <person name="Khatri I."/>
            <person name="Mual P."/>
            <person name="Subramanian S."/>
            <person name="Krishnamurthi S."/>
        </authorList>
    </citation>
    <scope>NUCLEOTIDE SEQUENCE [LARGE SCALE GENOMIC DNA]</scope>
    <source>
        <strain evidence="1 2">MTCC 1458</strain>
    </source>
</reference>
<name>A0ABR5ASI3_BACBA</name>